<dbReference type="GO" id="GO:0000215">
    <property type="term" value="F:tRNA 2'-phosphotransferase activity"/>
    <property type="evidence" value="ECO:0007669"/>
    <property type="project" value="TreeGrafter"/>
</dbReference>
<evidence type="ECO:0000313" key="1">
    <source>
        <dbReference type="EMBL" id="KAJ7308541.1"/>
    </source>
</evidence>
<accession>A0AAD6Z5H8</accession>
<reference evidence="1" key="1">
    <citation type="submission" date="2023-03" db="EMBL/GenBank/DDBJ databases">
        <title>Massive genome expansion in bonnet fungi (Mycena s.s.) driven by repeated elements and novel gene families across ecological guilds.</title>
        <authorList>
            <consortium name="Lawrence Berkeley National Laboratory"/>
            <person name="Harder C.B."/>
            <person name="Miyauchi S."/>
            <person name="Viragh M."/>
            <person name="Kuo A."/>
            <person name="Thoen E."/>
            <person name="Andreopoulos B."/>
            <person name="Lu D."/>
            <person name="Skrede I."/>
            <person name="Drula E."/>
            <person name="Henrissat B."/>
            <person name="Morin E."/>
            <person name="Kohler A."/>
            <person name="Barry K."/>
            <person name="LaButti K."/>
            <person name="Morin E."/>
            <person name="Salamov A."/>
            <person name="Lipzen A."/>
            <person name="Mereny Z."/>
            <person name="Hegedus B."/>
            <person name="Baldrian P."/>
            <person name="Stursova M."/>
            <person name="Weitz H."/>
            <person name="Taylor A."/>
            <person name="Grigoriev I.V."/>
            <person name="Nagy L.G."/>
            <person name="Martin F."/>
            <person name="Kauserud H."/>
        </authorList>
    </citation>
    <scope>NUCLEOTIDE SEQUENCE</scope>
    <source>
        <strain evidence="1">CBHHK002</strain>
    </source>
</reference>
<protein>
    <submittedName>
        <fullName evidence="1">KptA family-domain-containing protein</fullName>
    </submittedName>
</protein>
<keyword evidence="2" id="KW-1185">Reference proteome</keyword>
<dbReference type="EMBL" id="JARIHO010000085">
    <property type="protein sequence ID" value="KAJ7308541.1"/>
    <property type="molecule type" value="Genomic_DNA"/>
</dbReference>
<name>A0AAD6Z5H8_9AGAR</name>
<comment type="caution">
    <text evidence="1">The sequence shown here is derived from an EMBL/GenBank/DDBJ whole genome shotgun (WGS) entry which is preliminary data.</text>
</comment>
<gene>
    <name evidence="1" type="ORF">DFH08DRAFT_489596</name>
</gene>
<dbReference type="SUPFAM" id="SSF56399">
    <property type="entry name" value="ADP-ribosylation"/>
    <property type="match status" value="1"/>
</dbReference>
<dbReference type="InterPro" id="IPR002745">
    <property type="entry name" value="Ptrans_KptA/Tpt1"/>
</dbReference>
<dbReference type="AlphaFoldDB" id="A0AAD6Z5H8"/>
<proteinExistence type="predicted"/>
<dbReference type="Pfam" id="PF01885">
    <property type="entry name" value="PTS_2-RNA"/>
    <property type="match status" value="1"/>
</dbReference>
<sequence>MNLWRPLSRIQYSGRRFLSQNLSPSEDPLELFTRRLNWLLRHGAVPPVMTLRPDGFVRLGDVRNLGLFRNLLPGEFDELLARDESRSFKIISEYDPRVGADAPWIRARMGHSIKSVDWSVKRILTPEKVSTLVHRLDMETWMLTRHHGIQPHPTDGLIHLQPVAATQKFGSETSDIYVFLDIFKMLAAGIPLWRSTRGGIAWLTTGDVNGLLPPQMFLEALQVQVDRQTQKMPSG</sequence>
<dbReference type="GO" id="GO:0006388">
    <property type="term" value="P:tRNA splicing, via endonucleolytic cleavage and ligation"/>
    <property type="evidence" value="ECO:0007669"/>
    <property type="project" value="TreeGrafter"/>
</dbReference>
<dbReference type="PANTHER" id="PTHR12684">
    <property type="entry name" value="PUTATIVE PHOSPHOTRANSFERASE"/>
    <property type="match status" value="1"/>
</dbReference>
<organism evidence="1 2">
    <name type="scientific">Mycena albidolilacea</name>
    <dbReference type="NCBI Taxonomy" id="1033008"/>
    <lineage>
        <taxon>Eukaryota</taxon>
        <taxon>Fungi</taxon>
        <taxon>Dikarya</taxon>
        <taxon>Basidiomycota</taxon>
        <taxon>Agaricomycotina</taxon>
        <taxon>Agaricomycetes</taxon>
        <taxon>Agaricomycetidae</taxon>
        <taxon>Agaricales</taxon>
        <taxon>Marasmiineae</taxon>
        <taxon>Mycenaceae</taxon>
        <taxon>Mycena</taxon>
    </lineage>
</organism>
<evidence type="ECO:0000313" key="2">
    <source>
        <dbReference type="Proteomes" id="UP001218218"/>
    </source>
</evidence>
<dbReference type="Proteomes" id="UP001218218">
    <property type="component" value="Unassembled WGS sequence"/>
</dbReference>
<dbReference type="PANTHER" id="PTHR12684:SF2">
    <property type="entry name" value="TRNA 2'-PHOSPHOTRANSFERASE 1"/>
    <property type="match status" value="1"/>
</dbReference>